<name>A0A0A4A2V1_9GAMM</name>
<dbReference type="EMBL" id="JRUQ01000041">
    <property type="protein sequence ID" value="KGT92258.1"/>
    <property type="molecule type" value="Genomic_DNA"/>
</dbReference>
<keyword evidence="2" id="KW-1185">Reference proteome</keyword>
<proteinExistence type="predicted"/>
<dbReference type="AlphaFoldDB" id="A0A0A4A2V1"/>
<evidence type="ECO:0000313" key="1">
    <source>
        <dbReference type="EMBL" id="KGT92258.1"/>
    </source>
</evidence>
<dbReference type="Proteomes" id="UP000030351">
    <property type="component" value="Unassembled WGS sequence"/>
</dbReference>
<gene>
    <name evidence="1" type="ORF">NG99_14735</name>
</gene>
<dbReference type="eggNOG" id="COG2182">
    <property type="taxonomic scope" value="Bacteria"/>
</dbReference>
<dbReference type="Pfam" id="PF14305">
    <property type="entry name" value="ATPgrasp_TupA"/>
    <property type="match status" value="1"/>
</dbReference>
<evidence type="ECO:0000313" key="2">
    <source>
        <dbReference type="Proteomes" id="UP000030351"/>
    </source>
</evidence>
<reference evidence="1 2" key="1">
    <citation type="submission" date="2014-10" db="EMBL/GenBank/DDBJ databases">
        <title>Genome sequence of Erwinia typographi M043b.</title>
        <authorList>
            <person name="Chan K.-G."/>
            <person name="Tan W.-S."/>
        </authorList>
    </citation>
    <scope>NUCLEOTIDE SEQUENCE [LARGE SCALE GENOMIC DNA]</scope>
    <source>
        <strain evidence="1 2">M043b</strain>
    </source>
</reference>
<dbReference type="InterPro" id="IPR029465">
    <property type="entry name" value="ATPgrasp_TupA"/>
</dbReference>
<dbReference type="OrthoDB" id="9791827at2"/>
<accession>A0A0A4A2V1</accession>
<dbReference type="RefSeq" id="WP_034894329.1">
    <property type="nucleotide sequence ID" value="NZ_JRUQ01000041.1"/>
</dbReference>
<sequence length="317" mass="36989">MLKLKAELRKGLLYLLKKMPWSYQDRIHYFHKFKRLPNIHQPKLFNEKIMYRKFVTGDYIRYGNLSDKILVRDYIAKTIGDEYLIPLLHESADPMTLLGLKSLKNTVIKANHGSGMVEIFLEEPDCIQKQLLVRRCEEWLKRDFSNQSREIHYRYIKPRILVEQYVGDGKLAATDYKFHMFNKKDGNFEYVLQVIYNRCGNAPLSMNFYVNSLQQCFYKIRDTGLDISGDRETLEKALGLSKKLASDFDYVRVDWYIDEGQIYFGELTFTPGAGMVTGLDMGLDKMMGDMWVQDRKAAMLPERSGEVTPLPAALKKV</sequence>
<dbReference type="STRING" id="371042.NG99_14735"/>
<protein>
    <submittedName>
        <fullName evidence="1">Uncharacterized protein</fullName>
    </submittedName>
</protein>
<comment type="caution">
    <text evidence="1">The sequence shown here is derived from an EMBL/GenBank/DDBJ whole genome shotgun (WGS) entry which is preliminary data.</text>
</comment>
<organism evidence="1 2">
    <name type="scientific">Erwinia typographi</name>
    <dbReference type="NCBI Taxonomy" id="371042"/>
    <lineage>
        <taxon>Bacteria</taxon>
        <taxon>Pseudomonadati</taxon>
        <taxon>Pseudomonadota</taxon>
        <taxon>Gammaproteobacteria</taxon>
        <taxon>Enterobacterales</taxon>
        <taxon>Erwiniaceae</taxon>
        <taxon>Erwinia</taxon>
    </lineage>
</organism>